<feature type="domain" description="Enkurin" evidence="7">
    <location>
        <begin position="145"/>
        <end position="237"/>
    </location>
</feature>
<keyword evidence="9" id="KW-1185">Reference proteome</keyword>
<evidence type="ECO:0000256" key="3">
    <source>
        <dbReference type="ARBA" id="ARBA00022490"/>
    </source>
</evidence>
<dbReference type="GO" id="GO:0005929">
    <property type="term" value="C:cilium"/>
    <property type="evidence" value="ECO:0007669"/>
    <property type="project" value="UniProtKB-SubCell"/>
</dbReference>
<comment type="caution">
    <text evidence="8">The sequence shown here is derived from an EMBL/GenBank/DDBJ whole genome shotgun (WGS) entry which is preliminary data.</text>
</comment>
<evidence type="ECO:0000259" key="7">
    <source>
        <dbReference type="PROSITE" id="PS51665"/>
    </source>
</evidence>
<dbReference type="InterPro" id="IPR027012">
    <property type="entry name" value="Enkurin_dom"/>
</dbReference>
<proteinExistence type="predicted"/>
<keyword evidence="3" id="KW-0963">Cytoplasm</keyword>
<keyword evidence="5" id="KW-0966">Cell projection</keyword>
<name>A0A2J7ZJK4_9CHLO</name>
<dbReference type="EMBL" id="PGGS01001403">
    <property type="protein sequence ID" value="PNH00446.1"/>
    <property type="molecule type" value="Genomic_DNA"/>
</dbReference>
<dbReference type="OrthoDB" id="2123594at2759"/>
<evidence type="ECO:0000256" key="5">
    <source>
        <dbReference type="ARBA" id="ARBA00023273"/>
    </source>
</evidence>
<reference evidence="8 9" key="1">
    <citation type="journal article" date="2017" name="Mol. Biol. Evol.">
        <title>The 4-celled Tetrabaena socialis nuclear genome reveals the essential components for genetic control of cell number at the origin of multicellularity in the volvocine lineage.</title>
        <authorList>
            <person name="Featherston J."/>
            <person name="Arakaki Y."/>
            <person name="Hanschen E.R."/>
            <person name="Ferris P.J."/>
            <person name="Michod R.E."/>
            <person name="Olson B.J.S.C."/>
            <person name="Nozaki H."/>
            <person name="Durand P.M."/>
        </authorList>
    </citation>
    <scope>NUCLEOTIDE SEQUENCE [LARGE SCALE GENOMIC DNA]</scope>
    <source>
        <strain evidence="8 9">NIES-571</strain>
    </source>
</reference>
<gene>
    <name evidence="8" type="ORF">TSOC_013730</name>
</gene>
<dbReference type="PROSITE" id="PS51665">
    <property type="entry name" value="ENKURIN"/>
    <property type="match status" value="1"/>
</dbReference>
<dbReference type="PANTHER" id="PTHR21490">
    <property type="entry name" value="ENKURIN-RELATED"/>
    <property type="match status" value="1"/>
</dbReference>
<accession>A0A2J7ZJK4</accession>
<dbReference type="InterPro" id="IPR052102">
    <property type="entry name" value="Enkurin_domain-protein"/>
</dbReference>
<dbReference type="Proteomes" id="UP000236333">
    <property type="component" value="Unassembled WGS sequence"/>
</dbReference>
<protein>
    <submittedName>
        <fullName evidence="8">Enkurin</fullName>
    </submittedName>
</protein>
<evidence type="ECO:0000256" key="6">
    <source>
        <dbReference type="SAM" id="MobiDB-lite"/>
    </source>
</evidence>
<dbReference type="GO" id="GO:0005856">
    <property type="term" value="C:cytoskeleton"/>
    <property type="evidence" value="ECO:0007669"/>
    <property type="project" value="UniProtKB-SubCell"/>
</dbReference>
<sequence>MQEESVYALIPSPQEVISRPQMHTSKFGGKTHPGQFDFGQNKVQGHATMGRPDGDNGPGRLLAHEKEPKLPAPGPPTMPKTKIRPPVPSKDEPPAMGLTSNKNFITSNAVDVMLAKPGKVPQPEFQWTMKPDYGKVPMYLKRNKDRVAKEKEQFSQYLRMRGAPEPNASVSQLSPEDRQQLVKHLKAKWGSINTAYQGLSLSVDSAVKKGRKEGLERDLAEIERDIRTLERGEVVLVVD</sequence>
<comment type="subcellular location">
    <subcellularLocation>
        <location evidence="1">Cell projection</location>
        <location evidence="1">Cilium</location>
    </subcellularLocation>
    <subcellularLocation>
        <location evidence="2">Cytoplasm</location>
        <location evidence="2">Cytoskeleton</location>
    </subcellularLocation>
</comment>
<evidence type="ECO:0000256" key="1">
    <source>
        <dbReference type="ARBA" id="ARBA00004138"/>
    </source>
</evidence>
<evidence type="ECO:0000256" key="4">
    <source>
        <dbReference type="ARBA" id="ARBA00023212"/>
    </source>
</evidence>
<organism evidence="8 9">
    <name type="scientific">Tetrabaena socialis</name>
    <dbReference type="NCBI Taxonomy" id="47790"/>
    <lineage>
        <taxon>Eukaryota</taxon>
        <taxon>Viridiplantae</taxon>
        <taxon>Chlorophyta</taxon>
        <taxon>core chlorophytes</taxon>
        <taxon>Chlorophyceae</taxon>
        <taxon>CS clade</taxon>
        <taxon>Chlamydomonadales</taxon>
        <taxon>Tetrabaenaceae</taxon>
        <taxon>Tetrabaena</taxon>
    </lineage>
</organism>
<evidence type="ECO:0000313" key="9">
    <source>
        <dbReference type="Proteomes" id="UP000236333"/>
    </source>
</evidence>
<dbReference type="PANTHER" id="PTHR21490:SF0">
    <property type="entry name" value="ENKURIN"/>
    <property type="match status" value="1"/>
</dbReference>
<dbReference type="GO" id="GO:0005516">
    <property type="term" value="F:calmodulin binding"/>
    <property type="evidence" value="ECO:0007669"/>
    <property type="project" value="TreeGrafter"/>
</dbReference>
<feature type="region of interest" description="Disordered" evidence="6">
    <location>
        <begin position="1"/>
        <end position="102"/>
    </location>
</feature>
<dbReference type="Pfam" id="PF13864">
    <property type="entry name" value="Enkurin"/>
    <property type="match status" value="1"/>
</dbReference>
<keyword evidence="4" id="KW-0206">Cytoskeleton</keyword>
<evidence type="ECO:0000313" key="8">
    <source>
        <dbReference type="EMBL" id="PNH00446.1"/>
    </source>
</evidence>
<evidence type="ECO:0000256" key="2">
    <source>
        <dbReference type="ARBA" id="ARBA00004245"/>
    </source>
</evidence>
<dbReference type="AlphaFoldDB" id="A0A2J7ZJK4"/>